<accession>A0A2T0S963</accession>
<dbReference type="GO" id="GO:0000976">
    <property type="term" value="F:transcription cis-regulatory region binding"/>
    <property type="evidence" value="ECO:0007669"/>
    <property type="project" value="TreeGrafter"/>
</dbReference>
<dbReference type="SUPFAM" id="SSF46689">
    <property type="entry name" value="Homeodomain-like"/>
    <property type="match status" value="1"/>
</dbReference>
<evidence type="ECO:0000259" key="6">
    <source>
        <dbReference type="PROSITE" id="PS50977"/>
    </source>
</evidence>
<evidence type="ECO:0000256" key="5">
    <source>
        <dbReference type="PROSITE-ProRule" id="PRU00335"/>
    </source>
</evidence>
<dbReference type="GO" id="GO:0003700">
    <property type="term" value="F:DNA-binding transcription factor activity"/>
    <property type="evidence" value="ECO:0007669"/>
    <property type="project" value="TreeGrafter"/>
</dbReference>
<keyword evidence="4" id="KW-0804">Transcription</keyword>
<dbReference type="InterPro" id="IPR036271">
    <property type="entry name" value="Tet_transcr_reg_TetR-rel_C_sf"/>
</dbReference>
<reference evidence="7 8" key="1">
    <citation type="submission" date="2018-03" db="EMBL/GenBank/DDBJ databases">
        <title>Genomic Encyclopedia of Archaeal and Bacterial Type Strains, Phase II (KMG-II): from individual species to whole genera.</title>
        <authorList>
            <person name="Goeker M."/>
        </authorList>
    </citation>
    <scope>NUCLEOTIDE SEQUENCE [LARGE SCALE GENOMIC DNA]</scope>
    <source>
        <strain evidence="7 8">DSM 45348</strain>
    </source>
</reference>
<dbReference type="SUPFAM" id="SSF48498">
    <property type="entry name" value="Tetracyclin repressor-like, C-terminal domain"/>
    <property type="match status" value="1"/>
</dbReference>
<dbReference type="PANTHER" id="PTHR30055:SF226">
    <property type="entry name" value="HTH-TYPE TRANSCRIPTIONAL REGULATOR PKSA"/>
    <property type="match status" value="1"/>
</dbReference>
<evidence type="ECO:0000313" key="7">
    <source>
        <dbReference type="EMBL" id="PRY29974.1"/>
    </source>
</evidence>
<protein>
    <submittedName>
        <fullName evidence="7">TetR family transcriptional regulator</fullName>
    </submittedName>
</protein>
<keyword evidence="1" id="KW-0678">Repressor</keyword>
<dbReference type="Proteomes" id="UP000239209">
    <property type="component" value="Unassembled WGS sequence"/>
</dbReference>
<evidence type="ECO:0000256" key="2">
    <source>
        <dbReference type="ARBA" id="ARBA00023015"/>
    </source>
</evidence>
<evidence type="ECO:0000256" key="3">
    <source>
        <dbReference type="ARBA" id="ARBA00023125"/>
    </source>
</evidence>
<evidence type="ECO:0000256" key="1">
    <source>
        <dbReference type="ARBA" id="ARBA00022491"/>
    </source>
</evidence>
<dbReference type="PANTHER" id="PTHR30055">
    <property type="entry name" value="HTH-TYPE TRANSCRIPTIONAL REGULATOR RUTR"/>
    <property type="match status" value="1"/>
</dbReference>
<dbReference type="Pfam" id="PF00440">
    <property type="entry name" value="TetR_N"/>
    <property type="match status" value="1"/>
</dbReference>
<keyword evidence="2" id="KW-0805">Transcription regulation</keyword>
<dbReference type="AlphaFoldDB" id="A0A2T0S963"/>
<evidence type="ECO:0000313" key="8">
    <source>
        <dbReference type="Proteomes" id="UP000239209"/>
    </source>
</evidence>
<keyword evidence="3 5" id="KW-0238">DNA-binding</keyword>
<gene>
    <name evidence="7" type="ORF">CLV70_105142</name>
</gene>
<dbReference type="InterPro" id="IPR050109">
    <property type="entry name" value="HTH-type_TetR-like_transc_reg"/>
</dbReference>
<comment type="caution">
    <text evidence="7">The sequence shown here is derived from an EMBL/GenBank/DDBJ whole genome shotgun (WGS) entry which is preliminary data.</text>
</comment>
<dbReference type="PRINTS" id="PR00455">
    <property type="entry name" value="HTHTETR"/>
</dbReference>
<dbReference type="InterPro" id="IPR009057">
    <property type="entry name" value="Homeodomain-like_sf"/>
</dbReference>
<dbReference type="EMBL" id="PVZG01000005">
    <property type="protein sequence ID" value="PRY29974.1"/>
    <property type="molecule type" value="Genomic_DNA"/>
</dbReference>
<dbReference type="PROSITE" id="PS50977">
    <property type="entry name" value="HTH_TETR_2"/>
    <property type="match status" value="1"/>
</dbReference>
<proteinExistence type="predicted"/>
<organism evidence="7 8">
    <name type="scientific">Pseudosporangium ferrugineum</name>
    <dbReference type="NCBI Taxonomy" id="439699"/>
    <lineage>
        <taxon>Bacteria</taxon>
        <taxon>Bacillati</taxon>
        <taxon>Actinomycetota</taxon>
        <taxon>Actinomycetes</taxon>
        <taxon>Micromonosporales</taxon>
        <taxon>Micromonosporaceae</taxon>
        <taxon>Pseudosporangium</taxon>
    </lineage>
</organism>
<dbReference type="Pfam" id="PF13977">
    <property type="entry name" value="TetR_C_6"/>
    <property type="match status" value="1"/>
</dbReference>
<dbReference type="InterPro" id="IPR001647">
    <property type="entry name" value="HTH_TetR"/>
</dbReference>
<keyword evidence="8" id="KW-1185">Reference proteome</keyword>
<feature type="DNA-binding region" description="H-T-H motif" evidence="5">
    <location>
        <begin position="59"/>
        <end position="78"/>
    </location>
</feature>
<name>A0A2T0S963_9ACTN</name>
<dbReference type="InterPro" id="IPR039538">
    <property type="entry name" value="BetI_C"/>
</dbReference>
<feature type="domain" description="HTH tetR-type" evidence="6">
    <location>
        <begin position="36"/>
        <end position="96"/>
    </location>
</feature>
<dbReference type="Gene3D" id="1.10.357.10">
    <property type="entry name" value="Tetracycline Repressor, domain 2"/>
    <property type="match status" value="1"/>
</dbReference>
<sequence length="220" mass="23898">MKTSAWKFLGAYDGAMADAPDTTPAPSRRGAYEKGVRRRREILDRAIEVFADRGAEGTSLRAIGEAIGVSHAALKHYFSSREELLVEVYRAAEERSIDEDPAPETSSVVGLMTHAARRNHGVPGLVQLYSTLVAAALEAGHDDARTFFSARFDGLRRLLADRVRDEQAAGRIRADISAEAAAALVIAASDGLQTQWLLDPAVDIEKSLDLLESLLERPAE</sequence>
<evidence type="ECO:0000256" key="4">
    <source>
        <dbReference type="ARBA" id="ARBA00023163"/>
    </source>
</evidence>